<comment type="caution">
    <text evidence="9">The sequence shown here is derived from an EMBL/GenBank/DDBJ whole genome shotgun (WGS) entry which is preliminary data.</text>
</comment>
<keyword evidence="4" id="KW-0862">Zinc</keyword>
<evidence type="ECO:0000256" key="5">
    <source>
        <dbReference type="PROSITE-ProRule" id="PRU00042"/>
    </source>
</evidence>
<dbReference type="SMART" id="SM00349">
    <property type="entry name" value="KRAB"/>
    <property type="match status" value="1"/>
</dbReference>
<feature type="compositionally biased region" description="Polar residues" evidence="6">
    <location>
        <begin position="97"/>
        <end position="110"/>
    </location>
</feature>
<feature type="compositionally biased region" description="Polar residues" evidence="6">
    <location>
        <begin position="1"/>
        <end position="26"/>
    </location>
</feature>
<gene>
    <name evidence="9" type="ORF">QTO34_006215</name>
</gene>
<dbReference type="InterPro" id="IPR050169">
    <property type="entry name" value="Krueppel_C2H2_ZnF"/>
</dbReference>
<protein>
    <submittedName>
        <fullName evidence="9">Uncharacterized protein</fullName>
    </submittedName>
</protein>
<feature type="region of interest" description="Disordered" evidence="6">
    <location>
        <begin position="1"/>
        <end position="124"/>
    </location>
</feature>
<feature type="domain" description="KRAB" evidence="8">
    <location>
        <begin position="129"/>
        <end position="200"/>
    </location>
</feature>
<evidence type="ECO:0000256" key="6">
    <source>
        <dbReference type="SAM" id="MobiDB-lite"/>
    </source>
</evidence>
<name>A0AA40LIT4_CNENI</name>
<feature type="region of interest" description="Disordered" evidence="6">
    <location>
        <begin position="237"/>
        <end position="269"/>
    </location>
</feature>
<dbReference type="Pfam" id="PF00096">
    <property type="entry name" value="zf-C2H2"/>
    <property type="match status" value="1"/>
</dbReference>
<proteinExistence type="predicted"/>
<evidence type="ECO:0000256" key="3">
    <source>
        <dbReference type="ARBA" id="ARBA00022771"/>
    </source>
</evidence>
<dbReference type="SUPFAM" id="SSF109640">
    <property type="entry name" value="KRAB domain (Kruppel-associated box)"/>
    <property type="match status" value="1"/>
</dbReference>
<organism evidence="9 10">
    <name type="scientific">Cnephaeus nilssonii</name>
    <name type="common">Northern bat</name>
    <name type="synonym">Eptesicus nilssonii</name>
    <dbReference type="NCBI Taxonomy" id="3371016"/>
    <lineage>
        <taxon>Eukaryota</taxon>
        <taxon>Metazoa</taxon>
        <taxon>Chordata</taxon>
        <taxon>Craniata</taxon>
        <taxon>Vertebrata</taxon>
        <taxon>Euteleostomi</taxon>
        <taxon>Mammalia</taxon>
        <taxon>Eutheria</taxon>
        <taxon>Laurasiatheria</taxon>
        <taxon>Chiroptera</taxon>
        <taxon>Yangochiroptera</taxon>
        <taxon>Vespertilionidae</taxon>
        <taxon>Cnephaeus</taxon>
    </lineage>
</organism>
<dbReference type="CDD" id="cd07765">
    <property type="entry name" value="KRAB_A-box"/>
    <property type="match status" value="1"/>
</dbReference>
<keyword evidence="2" id="KW-0677">Repeat</keyword>
<evidence type="ECO:0000256" key="1">
    <source>
        <dbReference type="ARBA" id="ARBA00022723"/>
    </source>
</evidence>
<dbReference type="PROSITE" id="PS50805">
    <property type="entry name" value="KRAB"/>
    <property type="match status" value="1"/>
</dbReference>
<dbReference type="FunFam" id="3.30.160.60:FF:000634">
    <property type="entry name" value="Zinc finger X-chromosomal protein"/>
    <property type="match status" value="1"/>
</dbReference>
<evidence type="ECO:0000313" key="9">
    <source>
        <dbReference type="EMBL" id="KAK1333827.1"/>
    </source>
</evidence>
<dbReference type="InterPro" id="IPR013087">
    <property type="entry name" value="Znf_C2H2_type"/>
</dbReference>
<feature type="domain" description="C2H2-type" evidence="7">
    <location>
        <begin position="218"/>
        <end position="245"/>
    </location>
</feature>
<dbReference type="GO" id="GO:0008270">
    <property type="term" value="F:zinc ion binding"/>
    <property type="evidence" value="ECO:0007669"/>
    <property type="project" value="UniProtKB-KW"/>
</dbReference>
<evidence type="ECO:0000256" key="2">
    <source>
        <dbReference type="ARBA" id="ARBA00022737"/>
    </source>
</evidence>
<dbReference type="Gene3D" id="3.30.160.60">
    <property type="entry name" value="Classic Zinc Finger"/>
    <property type="match status" value="1"/>
</dbReference>
<dbReference type="PANTHER" id="PTHR23232:SF163">
    <property type="entry name" value="ZINC FINGER PROTEIN 589"/>
    <property type="match status" value="1"/>
</dbReference>
<keyword evidence="10" id="KW-1185">Reference proteome</keyword>
<sequence length="289" mass="32072">MATGSPNSDCTTVGSANGQRTGSANGQPRLRLRRSAAVGEQGKEARPLEIHRSCKRSGRCKPSLLTSPERESPEAWRPRVPSGRGRGRLLRTRTLGSASPSSVAPATDPSSGAAVSRRLRGGGSAQGTVTFKDVIVEFTKEEWQLLDEGQRALYKEVMRENYRHLVAVGYFVNKSNAVLKLKQGKEPWILEVEFPHQNYTGETGEPTNQKTHTKEKTYTCNECGKSFYQKSILTVHQNTHSKDKPSEGGKSVPRNGDLTRPEKSNTREKAYECQECKKTFYHLHLSVDI</sequence>
<dbReference type="SMART" id="SM00355">
    <property type="entry name" value="ZnF_C2H2"/>
    <property type="match status" value="1"/>
</dbReference>
<evidence type="ECO:0000313" key="10">
    <source>
        <dbReference type="Proteomes" id="UP001177744"/>
    </source>
</evidence>
<dbReference type="Pfam" id="PF01352">
    <property type="entry name" value="KRAB"/>
    <property type="match status" value="1"/>
</dbReference>
<dbReference type="AlphaFoldDB" id="A0AA40LIT4"/>
<dbReference type="PROSITE" id="PS50157">
    <property type="entry name" value="ZINC_FINGER_C2H2_2"/>
    <property type="match status" value="1"/>
</dbReference>
<keyword evidence="1" id="KW-0479">Metal-binding</keyword>
<dbReference type="Proteomes" id="UP001177744">
    <property type="component" value="Unassembled WGS sequence"/>
</dbReference>
<dbReference type="InterPro" id="IPR036051">
    <property type="entry name" value="KRAB_dom_sf"/>
</dbReference>
<reference evidence="9" key="1">
    <citation type="submission" date="2023-06" db="EMBL/GenBank/DDBJ databases">
        <title>Reference genome for the Northern bat (Eptesicus nilssonii), a most northern bat species.</title>
        <authorList>
            <person name="Laine V.N."/>
            <person name="Pulliainen A.T."/>
            <person name="Lilley T.M."/>
        </authorList>
    </citation>
    <scope>NUCLEOTIDE SEQUENCE</scope>
    <source>
        <strain evidence="9">BLF_Eptnil</strain>
        <tissue evidence="9">Kidney</tissue>
    </source>
</reference>
<accession>A0AA40LIT4</accession>
<dbReference type="GO" id="GO:0006355">
    <property type="term" value="P:regulation of DNA-templated transcription"/>
    <property type="evidence" value="ECO:0007669"/>
    <property type="project" value="InterPro"/>
</dbReference>
<feature type="compositionally biased region" description="Basic and acidic residues" evidence="6">
    <location>
        <begin position="257"/>
        <end position="269"/>
    </location>
</feature>
<feature type="compositionally biased region" description="Basic and acidic residues" evidence="6">
    <location>
        <begin position="68"/>
        <end position="77"/>
    </location>
</feature>
<dbReference type="InterPro" id="IPR036236">
    <property type="entry name" value="Znf_C2H2_sf"/>
</dbReference>
<dbReference type="PANTHER" id="PTHR23232">
    <property type="entry name" value="KRAB DOMAIN C2H2 ZINC FINGER"/>
    <property type="match status" value="1"/>
</dbReference>
<dbReference type="InterPro" id="IPR001909">
    <property type="entry name" value="KRAB"/>
</dbReference>
<dbReference type="Gene3D" id="6.10.140.140">
    <property type="match status" value="1"/>
</dbReference>
<keyword evidence="3 5" id="KW-0863">Zinc-finger</keyword>
<evidence type="ECO:0000256" key="4">
    <source>
        <dbReference type="ARBA" id="ARBA00022833"/>
    </source>
</evidence>
<dbReference type="EMBL" id="JAULJE010000016">
    <property type="protein sequence ID" value="KAK1333827.1"/>
    <property type="molecule type" value="Genomic_DNA"/>
</dbReference>
<dbReference type="PROSITE" id="PS00028">
    <property type="entry name" value="ZINC_FINGER_C2H2_1"/>
    <property type="match status" value="1"/>
</dbReference>
<evidence type="ECO:0000259" key="8">
    <source>
        <dbReference type="PROSITE" id="PS50805"/>
    </source>
</evidence>
<feature type="compositionally biased region" description="Basic and acidic residues" evidence="6">
    <location>
        <begin position="41"/>
        <end position="52"/>
    </location>
</feature>
<evidence type="ECO:0000259" key="7">
    <source>
        <dbReference type="PROSITE" id="PS50157"/>
    </source>
</evidence>
<dbReference type="SUPFAM" id="SSF57667">
    <property type="entry name" value="beta-beta-alpha zinc fingers"/>
    <property type="match status" value="1"/>
</dbReference>